<evidence type="ECO:0000313" key="1">
    <source>
        <dbReference type="EMBL" id="OAE37546.1"/>
    </source>
</evidence>
<gene>
    <name evidence="1" type="ORF">A7J57_08155</name>
</gene>
<dbReference type="EMBL" id="LXPS01000039">
    <property type="protein sequence ID" value="OAE37546.1"/>
    <property type="molecule type" value="Genomic_DNA"/>
</dbReference>
<dbReference type="Proteomes" id="UP000077098">
    <property type="component" value="Unassembled WGS sequence"/>
</dbReference>
<dbReference type="InterPro" id="IPR009200">
    <property type="entry name" value="DUF1269_membrane"/>
</dbReference>
<protein>
    <recommendedName>
        <fullName evidence="3">DUF1269 domain-containing protein</fullName>
    </recommendedName>
</protein>
<proteinExistence type="predicted"/>
<evidence type="ECO:0000313" key="2">
    <source>
        <dbReference type="Proteomes" id="UP000077098"/>
    </source>
</evidence>
<sequence>MSELVVIGFDGTEVADQVLLKLAGLKKEYLVDLEDAVVVVRDENGKVHLKQSVNLTAIGASSGFLSGGLWGGLVGLLFLNPLAGFAIGGAIGAGTGALAGSLTDFGIDDDFIKSLGETIPNSSSAVFVLIRKVQAEKVLAEFEGLRGRVIKTSLSPAQEAELQKALSGNAASAVPAATPAI</sequence>
<dbReference type="AlphaFoldDB" id="A0A176WXH9"/>
<dbReference type="RefSeq" id="WP_063951227.1">
    <property type="nucleotide sequence ID" value="NZ_LXPS01000039.1"/>
</dbReference>
<dbReference type="Pfam" id="PF06897">
    <property type="entry name" value="DUF1269"/>
    <property type="match status" value="1"/>
</dbReference>
<accession>A0A176WXH9</accession>
<reference evidence="1 2" key="1">
    <citation type="submission" date="2016-05" db="EMBL/GenBank/DDBJ databases">
        <authorList>
            <person name="Lavstsen T."/>
            <person name="Jespersen J.S."/>
        </authorList>
    </citation>
    <scope>NUCLEOTIDE SEQUENCE [LARGE SCALE GENOMIC DNA]</scope>
    <source>
        <strain evidence="1 2">KCJ1736</strain>
    </source>
</reference>
<evidence type="ECO:0008006" key="3">
    <source>
        <dbReference type="Google" id="ProtNLM"/>
    </source>
</evidence>
<organism evidence="1 2">
    <name type="scientific">Agrobacterium tumefaciens</name>
    <dbReference type="NCBI Taxonomy" id="358"/>
    <lineage>
        <taxon>Bacteria</taxon>
        <taxon>Pseudomonadati</taxon>
        <taxon>Pseudomonadota</taxon>
        <taxon>Alphaproteobacteria</taxon>
        <taxon>Hyphomicrobiales</taxon>
        <taxon>Rhizobiaceae</taxon>
        <taxon>Rhizobium/Agrobacterium group</taxon>
        <taxon>Agrobacterium</taxon>
        <taxon>Agrobacterium tumefaciens complex</taxon>
    </lineage>
</organism>
<name>A0A176WXH9_AGRTU</name>
<comment type="caution">
    <text evidence="1">The sequence shown here is derived from an EMBL/GenBank/DDBJ whole genome shotgun (WGS) entry which is preliminary data.</text>
</comment>